<reference evidence="1" key="1">
    <citation type="submission" date="2020-07" db="EMBL/GenBank/DDBJ databases">
        <title>Genome sequence and genetic diversity analysis of an under-domesticated orphan crop, white fonio (Digitaria exilis).</title>
        <authorList>
            <person name="Bennetzen J.L."/>
            <person name="Chen S."/>
            <person name="Ma X."/>
            <person name="Wang X."/>
            <person name="Yssel A.E.J."/>
            <person name="Chaluvadi S.R."/>
            <person name="Johnson M."/>
            <person name="Gangashetty P."/>
            <person name="Hamidou F."/>
            <person name="Sanogo M.D."/>
            <person name="Zwaenepoel A."/>
            <person name="Wallace J."/>
            <person name="Van De Peer Y."/>
            <person name="Van Deynze A."/>
        </authorList>
    </citation>
    <scope>NUCLEOTIDE SEQUENCE</scope>
    <source>
        <tissue evidence="1">Leaves</tissue>
    </source>
</reference>
<organism evidence="1 2">
    <name type="scientific">Digitaria exilis</name>
    <dbReference type="NCBI Taxonomy" id="1010633"/>
    <lineage>
        <taxon>Eukaryota</taxon>
        <taxon>Viridiplantae</taxon>
        <taxon>Streptophyta</taxon>
        <taxon>Embryophyta</taxon>
        <taxon>Tracheophyta</taxon>
        <taxon>Spermatophyta</taxon>
        <taxon>Magnoliopsida</taxon>
        <taxon>Liliopsida</taxon>
        <taxon>Poales</taxon>
        <taxon>Poaceae</taxon>
        <taxon>PACMAD clade</taxon>
        <taxon>Panicoideae</taxon>
        <taxon>Panicodae</taxon>
        <taxon>Paniceae</taxon>
        <taxon>Anthephorinae</taxon>
        <taxon>Digitaria</taxon>
    </lineage>
</organism>
<dbReference type="Proteomes" id="UP000636709">
    <property type="component" value="Unassembled WGS sequence"/>
</dbReference>
<comment type="caution">
    <text evidence="1">The sequence shown here is derived from an EMBL/GenBank/DDBJ whole genome shotgun (WGS) entry which is preliminary data.</text>
</comment>
<sequence>MPCNPVCSLGDQAHESAVHLALHCIFVKEVWYLVSSWTEGLVQVPSDGVGIEEWWNAEVRGLPKELKRWKATILIYTVRNLWKERNRRVFDVMISLPLRVLALIKEEMSLRIMALGSNESQFVS</sequence>
<proteinExistence type="predicted"/>
<protein>
    <recommendedName>
        <fullName evidence="3">Reverse transcriptase zinc-binding domain-containing protein</fullName>
    </recommendedName>
</protein>
<dbReference type="OrthoDB" id="684339at2759"/>
<dbReference type="AlphaFoldDB" id="A0A835C6P7"/>
<dbReference type="EMBL" id="JACEFO010001681">
    <property type="protein sequence ID" value="KAF8721717.1"/>
    <property type="molecule type" value="Genomic_DNA"/>
</dbReference>
<evidence type="ECO:0008006" key="3">
    <source>
        <dbReference type="Google" id="ProtNLM"/>
    </source>
</evidence>
<keyword evidence="2" id="KW-1185">Reference proteome</keyword>
<evidence type="ECO:0000313" key="1">
    <source>
        <dbReference type="EMBL" id="KAF8721717.1"/>
    </source>
</evidence>
<name>A0A835C6P7_9POAL</name>
<evidence type="ECO:0000313" key="2">
    <source>
        <dbReference type="Proteomes" id="UP000636709"/>
    </source>
</evidence>
<gene>
    <name evidence="1" type="ORF">HU200_022890</name>
</gene>
<accession>A0A835C6P7</accession>